<dbReference type="Proteomes" id="UP000314294">
    <property type="component" value="Unassembled WGS sequence"/>
</dbReference>
<proteinExistence type="predicted"/>
<evidence type="ECO:0000313" key="2">
    <source>
        <dbReference type="Proteomes" id="UP000314294"/>
    </source>
</evidence>
<dbReference type="EMBL" id="SRLO01000054">
    <property type="protein sequence ID" value="TNN80448.1"/>
    <property type="molecule type" value="Genomic_DNA"/>
</dbReference>
<protein>
    <submittedName>
        <fullName evidence="1">Uncharacterized protein</fullName>
    </submittedName>
</protein>
<keyword evidence="2" id="KW-1185">Reference proteome</keyword>
<name>A0A4Z2IS74_9TELE</name>
<gene>
    <name evidence="1" type="ORF">EYF80_009187</name>
</gene>
<organism evidence="1 2">
    <name type="scientific">Liparis tanakae</name>
    <name type="common">Tanaka's snailfish</name>
    <dbReference type="NCBI Taxonomy" id="230148"/>
    <lineage>
        <taxon>Eukaryota</taxon>
        <taxon>Metazoa</taxon>
        <taxon>Chordata</taxon>
        <taxon>Craniata</taxon>
        <taxon>Vertebrata</taxon>
        <taxon>Euteleostomi</taxon>
        <taxon>Actinopterygii</taxon>
        <taxon>Neopterygii</taxon>
        <taxon>Teleostei</taxon>
        <taxon>Neoteleostei</taxon>
        <taxon>Acanthomorphata</taxon>
        <taxon>Eupercaria</taxon>
        <taxon>Perciformes</taxon>
        <taxon>Cottioidei</taxon>
        <taxon>Cottales</taxon>
        <taxon>Liparidae</taxon>
        <taxon>Liparis</taxon>
    </lineage>
</organism>
<dbReference type="AlphaFoldDB" id="A0A4Z2IS74"/>
<sequence length="61" mass="6982">MCNEEEEAELARLAFAERYQLPLRTSHYTSFTLGWNSLGRNEPTGCGRFGVEDYGEADRHV</sequence>
<evidence type="ECO:0000313" key="1">
    <source>
        <dbReference type="EMBL" id="TNN80448.1"/>
    </source>
</evidence>
<comment type="caution">
    <text evidence="1">The sequence shown here is derived from an EMBL/GenBank/DDBJ whole genome shotgun (WGS) entry which is preliminary data.</text>
</comment>
<reference evidence="1 2" key="1">
    <citation type="submission" date="2019-03" db="EMBL/GenBank/DDBJ databases">
        <title>First draft genome of Liparis tanakae, snailfish: a comprehensive survey of snailfish specific genes.</title>
        <authorList>
            <person name="Kim W."/>
            <person name="Song I."/>
            <person name="Jeong J.-H."/>
            <person name="Kim D."/>
            <person name="Kim S."/>
            <person name="Ryu S."/>
            <person name="Song J.Y."/>
            <person name="Lee S.K."/>
        </authorList>
    </citation>
    <scope>NUCLEOTIDE SEQUENCE [LARGE SCALE GENOMIC DNA]</scope>
    <source>
        <tissue evidence="1">Muscle</tissue>
    </source>
</reference>
<accession>A0A4Z2IS74</accession>